<keyword evidence="1" id="KW-0812">Transmembrane</keyword>
<dbReference type="Proteomes" id="UP000326838">
    <property type="component" value="Unassembled WGS sequence"/>
</dbReference>
<proteinExistence type="predicted"/>
<accession>A0A5N0TPE7</accession>
<dbReference type="Gene3D" id="1.10.150.310">
    <property type="entry name" value="Tex RuvX-like domain-like"/>
    <property type="match status" value="1"/>
</dbReference>
<dbReference type="GO" id="GO:0015628">
    <property type="term" value="P:protein secretion by the type II secretion system"/>
    <property type="evidence" value="ECO:0007669"/>
    <property type="project" value="TreeGrafter"/>
</dbReference>
<dbReference type="SMART" id="SM00278">
    <property type="entry name" value="HhH1"/>
    <property type="match status" value="2"/>
</dbReference>
<evidence type="ECO:0000313" key="3">
    <source>
        <dbReference type="EMBL" id="KAA9135786.1"/>
    </source>
</evidence>
<comment type="caution">
    <text evidence="3">The sequence shown here is derived from an EMBL/GenBank/DDBJ whole genome shotgun (WGS) entry which is preliminary data.</text>
</comment>
<feature type="domain" description="Helix-hairpin-helix DNA-binding motif class 1" evidence="2">
    <location>
        <begin position="143"/>
        <end position="162"/>
    </location>
</feature>
<feature type="domain" description="Helix-hairpin-helix DNA-binding motif class 1" evidence="2">
    <location>
        <begin position="173"/>
        <end position="192"/>
    </location>
</feature>
<gene>
    <name evidence="3" type="ORF">F6B40_00935</name>
</gene>
<dbReference type="Pfam" id="PF10531">
    <property type="entry name" value="SLBB"/>
    <property type="match status" value="1"/>
</dbReference>
<keyword evidence="4" id="KW-1185">Reference proteome</keyword>
<keyword evidence="3" id="KW-0238">DNA-binding</keyword>
<dbReference type="GO" id="GO:0003677">
    <property type="term" value="F:DNA binding"/>
    <property type="evidence" value="ECO:0007669"/>
    <property type="project" value="UniProtKB-KW"/>
</dbReference>
<dbReference type="Pfam" id="PF12836">
    <property type="entry name" value="HHH_3"/>
    <property type="match status" value="1"/>
</dbReference>
<dbReference type="PANTHER" id="PTHR21180:SF32">
    <property type="entry name" value="ENDONUCLEASE_EXONUCLEASE_PHOSPHATASE FAMILY DOMAIN-CONTAINING PROTEIN 1"/>
    <property type="match status" value="1"/>
</dbReference>
<feature type="transmembrane region" description="Helical" evidence="1">
    <location>
        <begin position="12"/>
        <end position="36"/>
    </location>
</feature>
<evidence type="ECO:0000313" key="4">
    <source>
        <dbReference type="Proteomes" id="UP000326838"/>
    </source>
</evidence>
<protein>
    <submittedName>
        <fullName evidence="3">ComEA family DNA-binding protein</fullName>
    </submittedName>
</protein>
<organism evidence="3 4">
    <name type="scientific">Microbacterium caowuchunii</name>
    <dbReference type="NCBI Taxonomy" id="2614638"/>
    <lineage>
        <taxon>Bacteria</taxon>
        <taxon>Bacillati</taxon>
        <taxon>Actinomycetota</taxon>
        <taxon>Actinomycetes</taxon>
        <taxon>Micrococcales</taxon>
        <taxon>Microbacteriaceae</taxon>
        <taxon>Microbacterium</taxon>
    </lineage>
</organism>
<evidence type="ECO:0000259" key="2">
    <source>
        <dbReference type="SMART" id="SM00278"/>
    </source>
</evidence>
<dbReference type="SUPFAM" id="SSF47781">
    <property type="entry name" value="RuvA domain 2-like"/>
    <property type="match status" value="1"/>
</dbReference>
<dbReference type="AlphaFoldDB" id="A0A5N0TPE7"/>
<dbReference type="InterPro" id="IPR010994">
    <property type="entry name" value="RuvA_2-like"/>
</dbReference>
<dbReference type="InterPro" id="IPR051675">
    <property type="entry name" value="Endo/Exo/Phosphatase_dom_1"/>
</dbReference>
<name>A0A5N0TPE7_9MICO</name>
<reference evidence="4" key="1">
    <citation type="submission" date="2019-09" db="EMBL/GenBank/DDBJ databases">
        <title>Mumia zhuanghuii sp. nov. isolated from the intestinal contents of plateau pika (Ochotona curzoniae) in the Qinghai-Tibet plateau of China.</title>
        <authorList>
            <person name="Tian Z."/>
        </authorList>
    </citation>
    <scope>NUCLEOTIDE SEQUENCE [LARGE SCALE GENOMIC DNA]</scope>
    <source>
        <strain evidence="4">L-033</strain>
    </source>
</reference>
<keyword evidence="1" id="KW-0472">Membrane</keyword>
<dbReference type="GO" id="GO:0015627">
    <property type="term" value="C:type II protein secretion system complex"/>
    <property type="evidence" value="ECO:0007669"/>
    <property type="project" value="TreeGrafter"/>
</dbReference>
<dbReference type="RefSeq" id="WP_150891640.1">
    <property type="nucleotide sequence ID" value="NZ_VYUY01000003.1"/>
</dbReference>
<dbReference type="Gene3D" id="3.10.560.10">
    <property type="entry name" value="Outer membrane lipoprotein wza domain like"/>
    <property type="match status" value="1"/>
</dbReference>
<dbReference type="GO" id="GO:0006281">
    <property type="term" value="P:DNA repair"/>
    <property type="evidence" value="ECO:0007669"/>
    <property type="project" value="InterPro"/>
</dbReference>
<evidence type="ECO:0000256" key="1">
    <source>
        <dbReference type="SAM" id="Phobius"/>
    </source>
</evidence>
<keyword evidence="1" id="KW-1133">Transmembrane helix</keyword>
<dbReference type="InterPro" id="IPR003583">
    <property type="entry name" value="Hlx-hairpin-Hlx_DNA-bd_motif"/>
</dbReference>
<sequence length="195" mass="19843">MSAKDHPERTRSRLGAGAVVVIVLVALAVTVAVGMVRSAGAPEVLAANPTLETEEVSAADLFVHVSGAVADPGLYRLAAGARVFDAVAAAGGLVEGADAEAVNLARPVTDGEQVRVPLVGETPAAAEGTRADGRVDLNTADAAALDELPRIGPAIAERIIAWREANGRFTSVDDLLAVPGIGEKMLAGLRDLVIV</sequence>
<dbReference type="InterPro" id="IPR019554">
    <property type="entry name" value="Soluble_ligand-bd"/>
</dbReference>
<dbReference type="EMBL" id="VYUY01000003">
    <property type="protein sequence ID" value="KAA9135786.1"/>
    <property type="molecule type" value="Genomic_DNA"/>
</dbReference>
<dbReference type="PANTHER" id="PTHR21180">
    <property type="entry name" value="ENDONUCLEASE/EXONUCLEASE/PHOSPHATASE FAMILY DOMAIN-CONTAINING PROTEIN 1"/>
    <property type="match status" value="1"/>
</dbReference>